<sequence>MTYRYPRIRPVGVPPIDSASGEELLAREVVRLAFYLPYDHPDIASGVSLALESFMLAVGEGSETINEAFIDDDEGAPLSTERWSAIHQRLRPERHWRFADDFSEGYANRVEKRRYETQLFLDGGGARTGYTFRYRARIPWRTPAPNKVSLLTATVPTEYLESRGPARVAELARTMAAPLRFATGHAGLSLQLYWPLRSTDDSLRAMAFRYPGIDLRPAWLWEEDVGFHVDGVHWMNFFAPPVLDKLGGAYGLRARLRSDDTRVEKIDGERVVVALGEWPESGDLHQGLTLPAYRELAHVLEPLLEPLERSSSATWMAAGNSFMRFTEEEALGWWRRFLG</sequence>
<reference evidence="1 2" key="1">
    <citation type="submission" date="2019-08" db="EMBL/GenBank/DDBJ databases">
        <title>Archangium and Cystobacter genomes.</title>
        <authorList>
            <person name="Chen I.-C.K."/>
            <person name="Wielgoss S."/>
        </authorList>
    </citation>
    <scope>NUCLEOTIDE SEQUENCE [LARGE SCALE GENOMIC DNA]</scope>
    <source>
        <strain evidence="1 2">Cbm 6</strain>
    </source>
</reference>
<gene>
    <name evidence="1" type="ORF">F0U60_07970</name>
</gene>
<dbReference type="Pfam" id="PF11876">
    <property type="entry name" value="TsiV"/>
    <property type="match status" value="1"/>
</dbReference>
<proteinExistence type="predicted"/>
<evidence type="ECO:0000313" key="1">
    <source>
        <dbReference type="EMBL" id="WNG52283.1"/>
    </source>
</evidence>
<dbReference type="EMBL" id="CP043494">
    <property type="protein sequence ID" value="WNG52283.1"/>
    <property type="molecule type" value="Genomic_DNA"/>
</dbReference>
<keyword evidence="2" id="KW-1185">Reference proteome</keyword>
<protein>
    <submittedName>
        <fullName evidence="1">DUF3396 domain-containing protein</fullName>
    </submittedName>
</protein>
<organism evidence="1 2">
    <name type="scientific">Archangium minus</name>
    <dbReference type="NCBI Taxonomy" id="83450"/>
    <lineage>
        <taxon>Bacteria</taxon>
        <taxon>Pseudomonadati</taxon>
        <taxon>Myxococcota</taxon>
        <taxon>Myxococcia</taxon>
        <taxon>Myxococcales</taxon>
        <taxon>Cystobacterineae</taxon>
        <taxon>Archangiaceae</taxon>
        <taxon>Archangium</taxon>
    </lineage>
</organism>
<evidence type="ECO:0000313" key="2">
    <source>
        <dbReference type="Proteomes" id="UP001611383"/>
    </source>
</evidence>
<accession>A0ABY9XA68</accession>
<dbReference type="Proteomes" id="UP001611383">
    <property type="component" value="Chromosome"/>
</dbReference>
<name>A0ABY9XA68_9BACT</name>
<dbReference type="InterPro" id="IPR021815">
    <property type="entry name" value="TsiV"/>
</dbReference>